<comment type="caution">
    <text evidence="1">The sequence shown here is derived from an EMBL/GenBank/DDBJ whole genome shotgun (WGS) entry which is preliminary data.</text>
</comment>
<name>A0ACB9H464_CICIN</name>
<reference evidence="1 2" key="2">
    <citation type="journal article" date="2022" name="Mol. Ecol. Resour.">
        <title>The genomes of chicory, endive, great burdock and yacon provide insights into Asteraceae paleo-polyploidization history and plant inulin production.</title>
        <authorList>
            <person name="Fan W."/>
            <person name="Wang S."/>
            <person name="Wang H."/>
            <person name="Wang A."/>
            <person name="Jiang F."/>
            <person name="Liu H."/>
            <person name="Zhao H."/>
            <person name="Xu D."/>
            <person name="Zhang Y."/>
        </authorList>
    </citation>
    <scope>NUCLEOTIDE SEQUENCE [LARGE SCALE GENOMIC DNA]</scope>
    <source>
        <strain evidence="2">cv. Punajuju</strain>
        <tissue evidence="1">Leaves</tissue>
    </source>
</reference>
<evidence type="ECO:0000313" key="2">
    <source>
        <dbReference type="Proteomes" id="UP001055811"/>
    </source>
</evidence>
<organism evidence="1 2">
    <name type="scientific">Cichorium intybus</name>
    <name type="common">Chicory</name>
    <dbReference type="NCBI Taxonomy" id="13427"/>
    <lineage>
        <taxon>Eukaryota</taxon>
        <taxon>Viridiplantae</taxon>
        <taxon>Streptophyta</taxon>
        <taxon>Embryophyta</taxon>
        <taxon>Tracheophyta</taxon>
        <taxon>Spermatophyta</taxon>
        <taxon>Magnoliopsida</taxon>
        <taxon>eudicotyledons</taxon>
        <taxon>Gunneridae</taxon>
        <taxon>Pentapetalae</taxon>
        <taxon>asterids</taxon>
        <taxon>campanulids</taxon>
        <taxon>Asterales</taxon>
        <taxon>Asteraceae</taxon>
        <taxon>Cichorioideae</taxon>
        <taxon>Cichorieae</taxon>
        <taxon>Cichoriinae</taxon>
        <taxon>Cichorium</taxon>
    </lineage>
</organism>
<keyword evidence="2" id="KW-1185">Reference proteome</keyword>
<evidence type="ECO:0000313" key="1">
    <source>
        <dbReference type="EMBL" id="KAI3790111.1"/>
    </source>
</evidence>
<gene>
    <name evidence="1" type="ORF">L2E82_02925</name>
</gene>
<dbReference type="Proteomes" id="UP001055811">
    <property type="component" value="Linkage Group LG01"/>
</dbReference>
<accession>A0ACB9H464</accession>
<reference evidence="2" key="1">
    <citation type="journal article" date="2022" name="Mol. Ecol. Resour.">
        <title>The genomes of chicory, endive, great burdock and yacon provide insights into Asteraceae palaeo-polyploidization history and plant inulin production.</title>
        <authorList>
            <person name="Fan W."/>
            <person name="Wang S."/>
            <person name="Wang H."/>
            <person name="Wang A."/>
            <person name="Jiang F."/>
            <person name="Liu H."/>
            <person name="Zhao H."/>
            <person name="Xu D."/>
            <person name="Zhang Y."/>
        </authorList>
    </citation>
    <scope>NUCLEOTIDE SEQUENCE [LARGE SCALE GENOMIC DNA]</scope>
    <source>
        <strain evidence="2">cv. Punajuju</strain>
    </source>
</reference>
<dbReference type="EMBL" id="CM042009">
    <property type="protein sequence ID" value="KAI3790111.1"/>
    <property type="molecule type" value="Genomic_DNA"/>
</dbReference>
<proteinExistence type="predicted"/>
<sequence length="136" mass="15810">MNGNGNMVFFEGSNLTFNLEDLFRASTWRICTTYKAALEDSNAVVVKRLKGVTVTKREFEQQMEIVGSIQQMEIVSVAIALIPLREVVEMLDYGMRQLWNFFSSEQQRNFPRRIVCRIESNYLPVHKRSSKRPTDI</sequence>
<protein>
    <submittedName>
        <fullName evidence="1">Uncharacterized protein</fullName>
    </submittedName>
</protein>